<dbReference type="InterPro" id="IPR011978">
    <property type="entry name" value="YgfB-like"/>
</dbReference>
<proteinExistence type="predicted"/>
<evidence type="ECO:0000313" key="2">
    <source>
        <dbReference type="Proteomes" id="UP000483432"/>
    </source>
</evidence>
<organism evidence="1 2">
    <name type="scientific">Sulfuriferula multivorans</name>
    <dbReference type="NCBI Taxonomy" id="1559896"/>
    <lineage>
        <taxon>Bacteria</taxon>
        <taxon>Pseudomonadati</taxon>
        <taxon>Pseudomonadota</taxon>
        <taxon>Betaproteobacteria</taxon>
        <taxon>Nitrosomonadales</taxon>
        <taxon>Sulfuricellaceae</taxon>
        <taxon>Sulfuriferula</taxon>
    </lineage>
</organism>
<reference evidence="1 2" key="1">
    <citation type="submission" date="2019-09" db="EMBL/GenBank/DDBJ databases">
        <title>H2 Metabolism Revealed by Metagenomic Analysis in Subglacial Sediment of East Antarctica.</title>
        <authorList>
            <person name="Yang Z."/>
            <person name="Zhang Y."/>
            <person name="Lv Y."/>
            <person name="Yan W."/>
            <person name="Xiao X."/>
            <person name="Sun B."/>
            <person name="Ma H."/>
        </authorList>
    </citation>
    <scope>NUCLEOTIDE SEQUENCE [LARGE SCALE GENOMIC DNA]</scope>
    <source>
        <strain evidence="1">Bin2_2</strain>
    </source>
</reference>
<dbReference type="Proteomes" id="UP000483432">
    <property type="component" value="Unassembled WGS sequence"/>
</dbReference>
<dbReference type="InterPro" id="IPR036255">
    <property type="entry name" value="YgfB-like_sf"/>
</dbReference>
<sequence>MPPKNPNTTLNENDIATLADLIDEAAARTEEPLSLEGLDGFITALQCAPRPIAEADYISVLFGQPDPAALFANAAEYQRFQTLFTRRWKEIARALTAPIDSLTDPHALSPLIMDWEGMLNEMPMQEAAAFETEGVPLYASIWAAGFLQVVEHWEDDWTLPPDSKDEAFVDELLDPFYVLMTPPEEWSDEEQQTSREDYVALAIWSCYELCEFWRDRGQAPRK</sequence>
<comment type="caution">
    <text evidence="1">The sequence shown here is derived from an EMBL/GenBank/DDBJ whole genome shotgun (WGS) entry which is preliminary data.</text>
</comment>
<name>A0A7C9P9I5_9PROT</name>
<dbReference type="EMBL" id="JAAFGW010000230">
    <property type="protein sequence ID" value="NDP49233.1"/>
    <property type="molecule type" value="Genomic_DNA"/>
</dbReference>
<gene>
    <name evidence="1" type="ORF">GZ085_12770</name>
</gene>
<dbReference type="Pfam" id="PF03695">
    <property type="entry name" value="UPF0149"/>
    <property type="match status" value="1"/>
</dbReference>
<dbReference type="AlphaFoldDB" id="A0A7C9P9I5"/>
<accession>A0A7C9P9I5</accession>
<dbReference type="SUPFAM" id="SSF101327">
    <property type="entry name" value="YgfB-like"/>
    <property type="match status" value="1"/>
</dbReference>
<dbReference type="NCBIfam" id="TIGR02292">
    <property type="entry name" value="ygfB_yecA"/>
    <property type="match status" value="1"/>
</dbReference>
<protein>
    <submittedName>
        <fullName evidence="1">YecA family protein</fullName>
    </submittedName>
</protein>
<evidence type="ECO:0000313" key="1">
    <source>
        <dbReference type="EMBL" id="NDP49233.1"/>
    </source>
</evidence>